<dbReference type="AlphaFoldDB" id="A0A553PQE7"/>
<comment type="caution">
    <text evidence="2">The sequence shown here is derived from an EMBL/GenBank/DDBJ whole genome shotgun (WGS) entry which is preliminary data.</text>
</comment>
<proteinExistence type="predicted"/>
<dbReference type="Proteomes" id="UP000318571">
    <property type="component" value="Chromosome 6"/>
</dbReference>
<accession>A0A553PQE7</accession>
<reference evidence="2 3" key="1">
    <citation type="journal article" date="2018" name="Nat. Ecol. Evol.">
        <title>Genomic signatures of mitonuclear coevolution across populations of Tigriopus californicus.</title>
        <authorList>
            <person name="Barreto F.S."/>
            <person name="Watson E.T."/>
            <person name="Lima T.G."/>
            <person name="Willett C.S."/>
            <person name="Edmands S."/>
            <person name="Li W."/>
            <person name="Burton R.S."/>
        </authorList>
    </citation>
    <scope>NUCLEOTIDE SEQUENCE [LARGE SCALE GENOMIC DNA]</scope>
    <source>
        <strain evidence="2 3">San Diego</strain>
    </source>
</reference>
<keyword evidence="3" id="KW-1185">Reference proteome</keyword>
<gene>
    <name evidence="2" type="ORF">TCAL_09838</name>
</gene>
<dbReference type="EMBL" id="VCGU01000002">
    <property type="protein sequence ID" value="TRY79907.1"/>
    <property type="molecule type" value="Genomic_DNA"/>
</dbReference>
<evidence type="ECO:0000313" key="2">
    <source>
        <dbReference type="EMBL" id="TRY79907.1"/>
    </source>
</evidence>
<feature type="transmembrane region" description="Helical" evidence="1">
    <location>
        <begin position="53"/>
        <end position="72"/>
    </location>
</feature>
<feature type="non-terminal residue" evidence="2">
    <location>
        <position position="1"/>
    </location>
</feature>
<keyword evidence="1" id="KW-0812">Transmembrane</keyword>
<evidence type="ECO:0000256" key="1">
    <source>
        <dbReference type="SAM" id="Phobius"/>
    </source>
</evidence>
<name>A0A553PQE7_TIGCA</name>
<feature type="non-terminal residue" evidence="2">
    <location>
        <position position="218"/>
    </location>
</feature>
<sequence length="218" mass="23957">RNHRRDGWTNEGREGYLLTCSISLNLCSTHLQRGHTTSPPTIKKKIETMVKKFTSLLGLCGISVVVCAQENYHEYQANNPWANYERLAEKQTLSPRNQFVDRQGFFATPEATAIAAAALGGVVGLVGIGLSLAEANTQRQNIAQNLGATTSGQLGSCERDRDIINKMNEYSRVITLLIQNTGRRSESRVLLDAESRQNPEQIQFLQSVAAPIAVPNCG</sequence>
<evidence type="ECO:0000313" key="3">
    <source>
        <dbReference type="Proteomes" id="UP000318571"/>
    </source>
</evidence>
<feature type="transmembrane region" description="Helical" evidence="1">
    <location>
        <begin position="111"/>
        <end position="133"/>
    </location>
</feature>
<keyword evidence="1" id="KW-0472">Membrane</keyword>
<keyword evidence="1" id="KW-1133">Transmembrane helix</keyword>
<organism evidence="2 3">
    <name type="scientific">Tigriopus californicus</name>
    <name type="common">Marine copepod</name>
    <dbReference type="NCBI Taxonomy" id="6832"/>
    <lineage>
        <taxon>Eukaryota</taxon>
        <taxon>Metazoa</taxon>
        <taxon>Ecdysozoa</taxon>
        <taxon>Arthropoda</taxon>
        <taxon>Crustacea</taxon>
        <taxon>Multicrustacea</taxon>
        <taxon>Hexanauplia</taxon>
        <taxon>Copepoda</taxon>
        <taxon>Harpacticoida</taxon>
        <taxon>Harpacticidae</taxon>
        <taxon>Tigriopus</taxon>
    </lineage>
</organism>
<protein>
    <submittedName>
        <fullName evidence="2">Uncharacterized protein</fullName>
    </submittedName>
</protein>